<dbReference type="InterPro" id="IPR002401">
    <property type="entry name" value="Cyt_P450_E_grp-I"/>
</dbReference>
<evidence type="ECO:0000256" key="2">
    <source>
        <dbReference type="ARBA" id="ARBA00004370"/>
    </source>
</evidence>
<feature type="transmembrane region" description="Helical" evidence="14">
    <location>
        <begin position="6"/>
        <end position="25"/>
    </location>
</feature>
<comment type="caution">
    <text evidence="15">The sequence shown here is derived from an EMBL/GenBank/DDBJ whole genome shotgun (WGS) entry which is preliminary data.</text>
</comment>
<keyword evidence="8 14" id="KW-1133">Transmembrane helix</keyword>
<keyword evidence="5 13" id="KW-0349">Heme</keyword>
<dbReference type="Proteomes" id="UP001175228">
    <property type="component" value="Unassembled WGS sequence"/>
</dbReference>
<gene>
    <name evidence="15" type="ORF">EDD18DRAFT_1468684</name>
</gene>
<evidence type="ECO:0000256" key="5">
    <source>
        <dbReference type="ARBA" id="ARBA00022617"/>
    </source>
</evidence>
<evidence type="ECO:0000313" key="15">
    <source>
        <dbReference type="EMBL" id="KAK0479803.1"/>
    </source>
</evidence>
<organism evidence="15 16">
    <name type="scientific">Armillaria luteobubalina</name>
    <dbReference type="NCBI Taxonomy" id="153913"/>
    <lineage>
        <taxon>Eukaryota</taxon>
        <taxon>Fungi</taxon>
        <taxon>Dikarya</taxon>
        <taxon>Basidiomycota</taxon>
        <taxon>Agaricomycotina</taxon>
        <taxon>Agaricomycetes</taxon>
        <taxon>Agaricomycetidae</taxon>
        <taxon>Agaricales</taxon>
        <taxon>Marasmiineae</taxon>
        <taxon>Physalacriaceae</taxon>
        <taxon>Armillaria</taxon>
    </lineage>
</organism>
<sequence length="546" mass="61490">MQITLHYFVILAIAYLFVAVALRYWKRKYAIRKIRGPSRPSFLLGHEYFLLSRPHVGDLEMEWYKQYGAVYRTGACFGQDVLSVADPKALHYIFHSPGYRFSKTRDALRIADALVGQGVGSVQGSDHQRQRKILGPAFVTSQLQLFLKVFQACAMKLTEKTNEYVGEGKEINVLQWTNKVTLDIIGLTSFRYEFNALDNGQTELMAALNNIFGEAQMWPTKWEVLFLGLWRILPDWILFLLERLPNRAGVRMKLFKDAAANVSRPIFEKQLIEVVNDPDPSEKDIVTVLAMSHLADDVKKRMSDHEIDSQLATFIVAGNIATAGTIAWILYELSRHPEIQMKVRKEIAIAKSKAPGALSWDDYDEMVWLNATIKEVLRYHSLACGFFREASQDDVLPLAEPIITSDGQSLSEISISKGQIIFASMYTYNRLPSVWGDDAGEWNPCRFLEDHDIKQESLGTYANLLTFSAGACGCIGWRFAIMELQSVVVELLSNFEFSIPKGALELQDAPAGIALIPIVPGRANEGPQVPLRVTPLSLLMKVIHLV</sequence>
<feature type="binding site" description="axial binding residue" evidence="13">
    <location>
        <position position="474"/>
    </location>
    <ligand>
        <name>heme</name>
        <dbReference type="ChEBI" id="CHEBI:30413"/>
    </ligand>
    <ligandPart>
        <name>Fe</name>
        <dbReference type="ChEBI" id="CHEBI:18248"/>
    </ligandPart>
</feature>
<dbReference type="EMBL" id="JAUEPU010000086">
    <property type="protein sequence ID" value="KAK0479803.1"/>
    <property type="molecule type" value="Genomic_DNA"/>
</dbReference>
<dbReference type="InterPro" id="IPR036396">
    <property type="entry name" value="Cyt_P450_sf"/>
</dbReference>
<evidence type="ECO:0000256" key="13">
    <source>
        <dbReference type="PIRSR" id="PIRSR602401-1"/>
    </source>
</evidence>
<dbReference type="Gene3D" id="1.10.630.10">
    <property type="entry name" value="Cytochrome P450"/>
    <property type="match status" value="1"/>
</dbReference>
<dbReference type="SUPFAM" id="SSF48264">
    <property type="entry name" value="Cytochrome P450"/>
    <property type="match status" value="1"/>
</dbReference>
<evidence type="ECO:0000256" key="8">
    <source>
        <dbReference type="ARBA" id="ARBA00022989"/>
    </source>
</evidence>
<dbReference type="PANTHER" id="PTHR24305:SF166">
    <property type="entry name" value="CYTOCHROME P450 12A4, MITOCHONDRIAL-RELATED"/>
    <property type="match status" value="1"/>
</dbReference>
<accession>A0AA39UAZ1</accession>
<evidence type="ECO:0000256" key="6">
    <source>
        <dbReference type="ARBA" id="ARBA00022692"/>
    </source>
</evidence>
<dbReference type="PANTHER" id="PTHR24305">
    <property type="entry name" value="CYTOCHROME P450"/>
    <property type="match status" value="1"/>
</dbReference>
<evidence type="ECO:0000256" key="7">
    <source>
        <dbReference type="ARBA" id="ARBA00022723"/>
    </source>
</evidence>
<comment type="similarity">
    <text evidence="4">Belongs to the cytochrome P450 family.</text>
</comment>
<evidence type="ECO:0000256" key="11">
    <source>
        <dbReference type="ARBA" id="ARBA00023033"/>
    </source>
</evidence>
<dbReference type="Pfam" id="PF00067">
    <property type="entry name" value="p450"/>
    <property type="match status" value="1"/>
</dbReference>
<dbReference type="GO" id="GO:0016020">
    <property type="term" value="C:membrane"/>
    <property type="evidence" value="ECO:0007669"/>
    <property type="project" value="UniProtKB-SubCell"/>
</dbReference>
<dbReference type="InterPro" id="IPR001128">
    <property type="entry name" value="Cyt_P450"/>
</dbReference>
<comment type="pathway">
    <text evidence="3">Secondary metabolite biosynthesis; terpenoid biosynthesis.</text>
</comment>
<dbReference type="GO" id="GO:0020037">
    <property type="term" value="F:heme binding"/>
    <property type="evidence" value="ECO:0007669"/>
    <property type="project" value="InterPro"/>
</dbReference>
<dbReference type="PRINTS" id="PR00385">
    <property type="entry name" value="P450"/>
</dbReference>
<evidence type="ECO:0000256" key="3">
    <source>
        <dbReference type="ARBA" id="ARBA00004721"/>
    </source>
</evidence>
<evidence type="ECO:0000256" key="1">
    <source>
        <dbReference type="ARBA" id="ARBA00001971"/>
    </source>
</evidence>
<evidence type="ECO:0000256" key="4">
    <source>
        <dbReference type="ARBA" id="ARBA00010617"/>
    </source>
</evidence>
<keyword evidence="6 14" id="KW-0812">Transmembrane</keyword>
<keyword evidence="9" id="KW-0560">Oxidoreductase</keyword>
<evidence type="ECO:0000313" key="16">
    <source>
        <dbReference type="Proteomes" id="UP001175228"/>
    </source>
</evidence>
<keyword evidence="7 13" id="KW-0479">Metal-binding</keyword>
<keyword evidence="10 13" id="KW-0408">Iron</keyword>
<evidence type="ECO:0000256" key="9">
    <source>
        <dbReference type="ARBA" id="ARBA00023002"/>
    </source>
</evidence>
<dbReference type="AlphaFoldDB" id="A0AA39UAZ1"/>
<keyword evidence="11" id="KW-0503">Monooxygenase</keyword>
<comment type="cofactor">
    <cofactor evidence="1 13">
        <name>heme</name>
        <dbReference type="ChEBI" id="CHEBI:30413"/>
    </cofactor>
</comment>
<comment type="subcellular location">
    <subcellularLocation>
        <location evidence="2">Membrane</location>
    </subcellularLocation>
</comment>
<protein>
    <submittedName>
        <fullName evidence="15">Cytochrome P450</fullName>
    </submittedName>
</protein>
<dbReference type="GO" id="GO:0016705">
    <property type="term" value="F:oxidoreductase activity, acting on paired donors, with incorporation or reduction of molecular oxygen"/>
    <property type="evidence" value="ECO:0007669"/>
    <property type="project" value="InterPro"/>
</dbReference>
<dbReference type="GO" id="GO:0005506">
    <property type="term" value="F:iron ion binding"/>
    <property type="evidence" value="ECO:0007669"/>
    <property type="project" value="InterPro"/>
</dbReference>
<keyword evidence="12 14" id="KW-0472">Membrane</keyword>
<evidence type="ECO:0000256" key="10">
    <source>
        <dbReference type="ARBA" id="ARBA00023004"/>
    </source>
</evidence>
<evidence type="ECO:0000256" key="12">
    <source>
        <dbReference type="ARBA" id="ARBA00023136"/>
    </source>
</evidence>
<feature type="transmembrane region" description="Helical" evidence="14">
    <location>
        <begin position="311"/>
        <end position="331"/>
    </location>
</feature>
<keyword evidence="16" id="KW-1185">Reference proteome</keyword>
<name>A0AA39UAZ1_9AGAR</name>
<reference evidence="15" key="1">
    <citation type="submission" date="2023-06" db="EMBL/GenBank/DDBJ databases">
        <authorList>
            <consortium name="Lawrence Berkeley National Laboratory"/>
            <person name="Ahrendt S."/>
            <person name="Sahu N."/>
            <person name="Indic B."/>
            <person name="Wong-Bajracharya J."/>
            <person name="Merenyi Z."/>
            <person name="Ke H.-M."/>
            <person name="Monk M."/>
            <person name="Kocsube S."/>
            <person name="Drula E."/>
            <person name="Lipzen A."/>
            <person name="Balint B."/>
            <person name="Henrissat B."/>
            <person name="Andreopoulos B."/>
            <person name="Martin F.M."/>
            <person name="Harder C.B."/>
            <person name="Rigling D."/>
            <person name="Ford K.L."/>
            <person name="Foster G.D."/>
            <person name="Pangilinan J."/>
            <person name="Papanicolaou A."/>
            <person name="Barry K."/>
            <person name="LaButti K."/>
            <person name="Viragh M."/>
            <person name="Koriabine M."/>
            <person name="Yan M."/>
            <person name="Riley R."/>
            <person name="Champramary S."/>
            <person name="Plett K.L."/>
            <person name="Tsai I.J."/>
            <person name="Slot J."/>
            <person name="Sipos G."/>
            <person name="Plett J."/>
            <person name="Nagy L.G."/>
            <person name="Grigoriev I.V."/>
        </authorList>
    </citation>
    <scope>NUCLEOTIDE SEQUENCE</scope>
    <source>
        <strain evidence="15">HWK02</strain>
    </source>
</reference>
<evidence type="ECO:0000256" key="14">
    <source>
        <dbReference type="SAM" id="Phobius"/>
    </source>
</evidence>
<proteinExistence type="inferred from homology"/>
<dbReference type="GO" id="GO:0004497">
    <property type="term" value="F:monooxygenase activity"/>
    <property type="evidence" value="ECO:0007669"/>
    <property type="project" value="UniProtKB-KW"/>
</dbReference>
<dbReference type="InterPro" id="IPR050121">
    <property type="entry name" value="Cytochrome_P450_monoxygenase"/>
</dbReference>
<dbReference type="PRINTS" id="PR00463">
    <property type="entry name" value="EP450I"/>
</dbReference>